<dbReference type="PROSITE" id="PS00198">
    <property type="entry name" value="4FE4S_FER_1"/>
    <property type="match status" value="1"/>
</dbReference>
<evidence type="ECO:0000256" key="11">
    <source>
        <dbReference type="ARBA" id="ARBA00023014"/>
    </source>
</evidence>
<dbReference type="GeneID" id="41719026"/>
<feature type="domain" description="4Fe-4S ferredoxin-type" evidence="15">
    <location>
        <begin position="167"/>
        <end position="198"/>
    </location>
</feature>
<dbReference type="InterPro" id="IPR004489">
    <property type="entry name" value="Succ_DH/fum_Rdtase_Fe-S"/>
</dbReference>
<dbReference type="InterPro" id="IPR036010">
    <property type="entry name" value="2Fe-2S_ferredoxin-like_sf"/>
</dbReference>
<evidence type="ECO:0000313" key="17">
    <source>
        <dbReference type="EMBL" id="BBG28200.1"/>
    </source>
</evidence>
<keyword evidence="12" id="KW-0003">3Fe-4S</keyword>
<evidence type="ECO:0000256" key="14">
    <source>
        <dbReference type="SAM" id="MobiDB-lite"/>
    </source>
</evidence>
<evidence type="ECO:0000313" key="19">
    <source>
        <dbReference type="Proteomes" id="UP000325030"/>
    </source>
</evidence>
<evidence type="ECO:0000256" key="8">
    <source>
        <dbReference type="ARBA" id="ARBA00022723"/>
    </source>
</evidence>
<comment type="cofactor">
    <cofactor evidence="2">
        <name>[4Fe-4S] cluster</name>
        <dbReference type="ChEBI" id="CHEBI:49883"/>
    </cofactor>
</comment>
<dbReference type="GO" id="GO:0022904">
    <property type="term" value="P:respiratory electron transport chain"/>
    <property type="evidence" value="ECO:0007669"/>
    <property type="project" value="TreeGrafter"/>
</dbReference>
<keyword evidence="8" id="KW-0479">Metal-binding</keyword>
<dbReference type="GO" id="GO:0006099">
    <property type="term" value="P:tricarboxylic acid cycle"/>
    <property type="evidence" value="ECO:0007669"/>
    <property type="project" value="UniProtKB-KW"/>
</dbReference>
<name>A0A510DYU3_9CREN</name>
<dbReference type="EC" id="1.3.5.1" evidence="4"/>
<dbReference type="Pfam" id="PF13183">
    <property type="entry name" value="Fer4_8"/>
    <property type="match status" value="1"/>
</dbReference>
<evidence type="ECO:0000256" key="2">
    <source>
        <dbReference type="ARBA" id="ARBA00001966"/>
    </source>
</evidence>
<evidence type="ECO:0000256" key="9">
    <source>
        <dbReference type="ARBA" id="ARBA00023002"/>
    </source>
</evidence>
<dbReference type="SUPFAM" id="SSF46548">
    <property type="entry name" value="alpha-helical ferredoxin"/>
    <property type="match status" value="1"/>
</dbReference>
<dbReference type="GO" id="GO:0008177">
    <property type="term" value="F:succinate dehydrogenase (quinone) activity"/>
    <property type="evidence" value="ECO:0007669"/>
    <property type="project" value="UniProtKB-EC"/>
</dbReference>
<dbReference type="SUPFAM" id="SSF54292">
    <property type="entry name" value="2Fe-2S ferredoxin-like"/>
    <property type="match status" value="1"/>
</dbReference>
<feature type="domain" description="4Fe-4S ferredoxin-type" evidence="15">
    <location>
        <begin position="220"/>
        <end position="250"/>
    </location>
</feature>
<dbReference type="InterPro" id="IPR050573">
    <property type="entry name" value="SDH/FRD_Iron-Sulfur"/>
</dbReference>
<dbReference type="Proteomes" id="UP000322983">
    <property type="component" value="Chromosome"/>
</dbReference>
<dbReference type="GO" id="GO:0051537">
    <property type="term" value="F:2 iron, 2 sulfur cluster binding"/>
    <property type="evidence" value="ECO:0007669"/>
    <property type="project" value="UniProtKB-KW"/>
</dbReference>
<dbReference type="PROSITE" id="PS00197">
    <property type="entry name" value="2FE2S_FER_1"/>
    <property type="match status" value="1"/>
</dbReference>
<keyword evidence="18" id="KW-1185">Reference proteome</keyword>
<sequence length="340" mass="39367">MPEVKQVEGKNVEVNSQPKSSAIRNEEKEIVVKIKRFSPDKGEWWQEYKLKVDRFTQMTEVLRRIKTEQDPSLSYRAACHMAVCGSCGMKINGAPRLACKTLAIELTKEYNSNEITLEPMDLYPRVKDLVVDLDDFYERMYKVKPRLYPSEEILEGKAEHRLVPEDQRELWKFAQCIWCGLCVSSCPSVRNDAEFLGPAAHAKGYRFLADPRDTITEERMKILVDSSWRCTYCYQCFNVCPRDIEPVTTIKKTRAWSSKMKDKTKVIETGEKHINAIADTIRKSGKLLEAEVYLRTYGLVQAMSDMLYMLKSGRMKYTLIKEVPVKDLNDIEKVMKGDEQ</sequence>
<dbReference type="EMBL" id="AP018929">
    <property type="protein sequence ID" value="BBG25406.1"/>
    <property type="molecule type" value="Genomic_DNA"/>
</dbReference>
<keyword evidence="10" id="KW-0408">Iron</keyword>
<keyword evidence="6" id="KW-0816">Tricarboxylic acid cycle</keyword>
<dbReference type="PANTHER" id="PTHR11921">
    <property type="entry name" value="SUCCINATE DEHYDROGENASE IRON-SULFUR PROTEIN"/>
    <property type="match status" value="1"/>
</dbReference>
<evidence type="ECO:0000313" key="16">
    <source>
        <dbReference type="EMBL" id="BBG25406.1"/>
    </source>
</evidence>
<evidence type="ECO:0000256" key="5">
    <source>
        <dbReference type="ARBA" id="ARBA00022485"/>
    </source>
</evidence>
<evidence type="ECO:0000256" key="1">
    <source>
        <dbReference type="ARBA" id="ARBA00001927"/>
    </source>
</evidence>
<dbReference type="EMBL" id="AP018930">
    <property type="protein sequence ID" value="BBG28200.1"/>
    <property type="molecule type" value="Genomic_DNA"/>
</dbReference>
<dbReference type="Gene3D" id="3.10.20.30">
    <property type="match status" value="1"/>
</dbReference>
<proteinExistence type="inferred from homology"/>
<dbReference type="KEGG" id="step:IC006_2742"/>
<dbReference type="RefSeq" id="WP_084739619.1">
    <property type="nucleotide sequence ID" value="NZ_AP018929.1"/>
</dbReference>
<feature type="region of interest" description="Disordered" evidence="14">
    <location>
        <begin position="1"/>
        <end position="20"/>
    </location>
</feature>
<reference evidence="19" key="1">
    <citation type="submission" date="2018-09" db="EMBL/GenBank/DDBJ databases">
        <title>Complete Genome Sequencing of Sulfolobus sp. JCM 16834.</title>
        <authorList>
            <person name="Kato S."/>
            <person name="Itoh T."/>
            <person name="Ohkuma M."/>
        </authorList>
    </citation>
    <scope>NUCLEOTIDE SEQUENCE [LARGE SCALE GENOMIC DNA]</scope>
    <source>
        <strain evidence="19">IC-007</strain>
    </source>
</reference>
<comment type="similarity">
    <text evidence="3">Belongs to the succinate dehydrogenase/fumarate reductase iron-sulfur protein family.</text>
</comment>
<dbReference type="Gene3D" id="1.10.1060.10">
    <property type="entry name" value="Alpha-helical ferredoxin"/>
    <property type="match status" value="1"/>
</dbReference>
<dbReference type="NCBIfam" id="NF009226">
    <property type="entry name" value="PRK12576.1"/>
    <property type="match status" value="1"/>
</dbReference>
<dbReference type="PANTHER" id="PTHR11921:SF29">
    <property type="entry name" value="SUCCINATE DEHYDROGENASE [UBIQUINONE] IRON-SULFUR SUBUNIT, MITOCHONDRIAL"/>
    <property type="match status" value="1"/>
</dbReference>
<keyword evidence="11" id="KW-0411">Iron-sulfur</keyword>
<organism evidence="16 18">
    <name type="scientific">Sulfuracidifex tepidarius</name>
    <dbReference type="NCBI Taxonomy" id="1294262"/>
    <lineage>
        <taxon>Archaea</taxon>
        <taxon>Thermoproteota</taxon>
        <taxon>Thermoprotei</taxon>
        <taxon>Sulfolobales</taxon>
        <taxon>Sulfolobaceae</taxon>
        <taxon>Sulfuracidifex</taxon>
    </lineage>
</organism>
<dbReference type="Pfam" id="PF13085">
    <property type="entry name" value="Fer2_3"/>
    <property type="match status" value="1"/>
</dbReference>
<evidence type="ECO:0000256" key="3">
    <source>
        <dbReference type="ARBA" id="ARBA00009433"/>
    </source>
</evidence>
<evidence type="ECO:0000256" key="6">
    <source>
        <dbReference type="ARBA" id="ARBA00022532"/>
    </source>
</evidence>
<evidence type="ECO:0000256" key="13">
    <source>
        <dbReference type="ARBA" id="ARBA00034078"/>
    </source>
</evidence>
<protein>
    <recommendedName>
        <fullName evidence="4">succinate dehydrogenase</fullName>
        <ecNumber evidence="4">1.3.5.1</ecNumber>
    </recommendedName>
</protein>
<dbReference type="NCBIfam" id="TIGR00384">
    <property type="entry name" value="dhsB"/>
    <property type="match status" value="1"/>
</dbReference>
<dbReference type="InterPro" id="IPR025192">
    <property type="entry name" value="Succ_DH/fum_Rdtase_N"/>
</dbReference>
<accession>A0A510E7F9</accession>
<gene>
    <name evidence="16" type="ORF">IC006_2742</name>
    <name evidence="17" type="ORF">IC007_2756</name>
</gene>
<evidence type="ECO:0000259" key="15">
    <source>
        <dbReference type="PROSITE" id="PS51379"/>
    </source>
</evidence>
<feature type="compositionally biased region" description="Basic and acidic residues" evidence="14">
    <location>
        <begin position="1"/>
        <end position="11"/>
    </location>
</feature>
<dbReference type="InterPro" id="IPR006058">
    <property type="entry name" value="2Fe2S_fd_BS"/>
</dbReference>
<evidence type="ECO:0000256" key="10">
    <source>
        <dbReference type="ARBA" id="ARBA00023004"/>
    </source>
</evidence>
<keyword evidence="7" id="KW-0001">2Fe-2S</keyword>
<dbReference type="Proteomes" id="UP000325030">
    <property type="component" value="Chromosome"/>
</dbReference>
<comment type="cofactor">
    <cofactor evidence="1">
        <name>[3Fe-4S] cluster</name>
        <dbReference type="ChEBI" id="CHEBI:21137"/>
    </cofactor>
</comment>
<dbReference type="GO" id="GO:0051539">
    <property type="term" value="F:4 iron, 4 sulfur cluster binding"/>
    <property type="evidence" value="ECO:0007669"/>
    <property type="project" value="UniProtKB-KW"/>
</dbReference>
<evidence type="ECO:0000313" key="18">
    <source>
        <dbReference type="Proteomes" id="UP000322983"/>
    </source>
</evidence>
<evidence type="ECO:0000256" key="4">
    <source>
        <dbReference type="ARBA" id="ARBA00012792"/>
    </source>
</evidence>
<dbReference type="InterPro" id="IPR017896">
    <property type="entry name" value="4Fe4S_Fe-S-bd"/>
</dbReference>
<evidence type="ECO:0000256" key="7">
    <source>
        <dbReference type="ARBA" id="ARBA00022714"/>
    </source>
</evidence>
<reference evidence="16 18" key="2">
    <citation type="journal article" date="2020" name="Int. J. Syst. Evol. Microbiol.">
        <title>Sulfuracidifex tepidarius gen. nov., sp. nov. and transfer of Sulfolobus metallicus Huber and Stetter 1992 to the genus Sulfuracidifex as Sulfuracidifex metallicus comb. nov.</title>
        <authorList>
            <person name="Itoh T."/>
            <person name="Miura T."/>
            <person name="Sakai H.D."/>
            <person name="Kato S."/>
            <person name="Ohkuma M."/>
            <person name="Takashina T."/>
        </authorList>
    </citation>
    <scope>NUCLEOTIDE SEQUENCE [LARGE SCALE GENOMIC DNA]</scope>
    <source>
        <strain evidence="16 18">IC-006</strain>
        <strain evidence="17">IC-007</strain>
    </source>
</reference>
<dbReference type="GO" id="GO:0046872">
    <property type="term" value="F:metal ion binding"/>
    <property type="evidence" value="ECO:0007669"/>
    <property type="project" value="UniProtKB-KW"/>
</dbReference>
<dbReference type="AlphaFoldDB" id="A0A510DYU3"/>
<keyword evidence="9" id="KW-0560">Oxidoreductase</keyword>
<comment type="cofactor">
    <cofactor evidence="13">
        <name>[2Fe-2S] cluster</name>
        <dbReference type="ChEBI" id="CHEBI:190135"/>
    </cofactor>
</comment>
<keyword evidence="5" id="KW-0004">4Fe-4S</keyword>
<evidence type="ECO:0000256" key="12">
    <source>
        <dbReference type="ARBA" id="ARBA00023291"/>
    </source>
</evidence>
<dbReference type="InterPro" id="IPR012675">
    <property type="entry name" value="Beta-grasp_dom_sf"/>
</dbReference>
<dbReference type="InterPro" id="IPR009051">
    <property type="entry name" value="Helical_ferredxn"/>
</dbReference>
<dbReference type="FunFam" id="1.10.1060.10:FF:000003">
    <property type="entry name" value="Succinate dehydrogenase iron-sulfur subunit"/>
    <property type="match status" value="1"/>
</dbReference>
<dbReference type="OrthoDB" id="144910at2157"/>
<dbReference type="GO" id="GO:0009055">
    <property type="term" value="F:electron transfer activity"/>
    <property type="evidence" value="ECO:0007669"/>
    <property type="project" value="InterPro"/>
</dbReference>
<accession>A0A510DYU3</accession>
<dbReference type="PROSITE" id="PS51379">
    <property type="entry name" value="4FE4S_FER_2"/>
    <property type="match status" value="2"/>
</dbReference>
<dbReference type="GO" id="GO:0051538">
    <property type="term" value="F:3 iron, 4 sulfur cluster binding"/>
    <property type="evidence" value="ECO:0007669"/>
    <property type="project" value="UniProtKB-KW"/>
</dbReference>
<dbReference type="InterPro" id="IPR017900">
    <property type="entry name" value="4Fe4S_Fe_S_CS"/>
</dbReference>
<dbReference type="STRING" id="1294262.GCA_001316085_00688"/>